<reference evidence="1 2" key="1">
    <citation type="journal article" date="2019" name="Int. J. Syst. Evol. Microbiol.">
        <title>The Global Catalogue of Microorganisms (GCM) 10K type strain sequencing project: providing services to taxonomists for standard genome sequencing and annotation.</title>
        <authorList>
            <consortium name="The Broad Institute Genomics Platform"/>
            <consortium name="The Broad Institute Genome Sequencing Center for Infectious Disease"/>
            <person name="Wu L."/>
            <person name="Ma J."/>
        </authorList>
    </citation>
    <scope>NUCLEOTIDE SEQUENCE [LARGE SCALE GENOMIC DNA]</scope>
    <source>
        <strain evidence="1 2">JCM 30072</strain>
    </source>
</reference>
<dbReference type="AlphaFoldDB" id="A0ABD5W469"/>
<gene>
    <name evidence="1" type="ORF">ACFQQG_09730</name>
</gene>
<dbReference type="EMBL" id="JBHSZI010000001">
    <property type="protein sequence ID" value="MFC7058404.1"/>
    <property type="molecule type" value="Genomic_DNA"/>
</dbReference>
<evidence type="ECO:0000313" key="2">
    <source>
        <dbReference type="Proteomes" id="UP001596445"/>
    </source>
</evidence>
<organism evidence="1 2">
    <name type="scientific">Halovenus salina</name>
    <dbReference type="NCBI Taxonomy" id="1510225"/>
    <lineage>
        <taxon>Archaea</taxon>
        <taxon>Methanobacteriati</taxon>
        <taxon>Methanobacteriota</taxon>
        <taxon>Stenosarchaea group</taxon>
        <taxon>Halobacteria</taxon>
        <taxon>Halobacteriales</taxon>
        <taxon>Haloarculaceae</taxon>
        <taxon>Halovenus</taxon>
    </lineage>
</organism>
<sequence>MEQHESPESFDGCDSLRSSLRCGPWVVSLVERLAPFSPARSRKRIWAGLKGAAGDANPADASTDWSVVRESEILVIPKIFDFRRQRGAGAEPAGAFVLF</sequence>
<accession>A0ABD5W469</accession>
<proteinExistence type="predicted"/>
<dbReference type="RefSeq" id="WP_267161100.1">
    <property type="nucleotide sequence ID" value="NZ_CP112972.1"/>
</dbReference>
<evidence type="ECO:0000313" key="1">
    <source>
        <dbReference type="EMBL" id="MFC7058404.1"/>
    </source>
</evidence>
<keyword evidence="2" id="KW-1185">Reference proteome</keyword>
<dbReference type="GeneID" id="76630393"/>
<protein>
    <submittedName>
        <fullName evidence="1">Uncharacterized protein</fullName>
    </submittedName>
</protein>
<name>A0ABD5W469_9EURY</name>
<comment type="caution">
    <text evidence="1">The sequence shown here is derived from an EMBL/GenBank/DDBJ whole genome shotgun (WGS) entry which is preliminary data.</text>
</comment>
<dbReference type="Proteomes" id="UP001596445">
    <property type="component" value="Unassembled WGS sequence"/>
</dbReference>